<evidence type="ECO:0000313" key="3">
    <source>
        <dbReference type="Proteomes" id="UP000519897"/>
    </source>
</evidence>
<comment type="caution">
    <text evidence="2">The sequence shown here is derived from an EMBL/GenBank/DDBJ whole genome shotgun (WGS) entry which is preliminary data.</text>
</comment>
<dbReference type="SUPFAM" id="SSF53807">
    <property type="entry name" value="Helical backbone' metal receptor"/>
    <property type="match status" value="1"/>
</dbReference>
<reference evidence="2 3" key="1">
    <citation type="submission" date="2020-08" db="EMBL/GenBank/DDBJ databases">
        <title>Genomic Encyclopedia of Type Strains, Phase IV (KMG-IV): sequencing the most valuable type-strain genomes for metagenomic binning, comparative biology and taxonomic classification.</title>
        <authorList>
            <person name="Goeker M."/>
        </authorList>
    </citation>
    <scope>NUCLEOTIDE SEQUENCE [LARGE SCALE GENOMIC DNA]</scope>
    <source>
        <strain evidence="2 3">DSM 29514</strain>
    </source>
</reference>
<dbReference type="Pfam" id="PF01497">
    <property type="entry name" value="Peripla_BP_2"/>
    <property type="match status" value="1"/>
</dbReference>
<dbReference type="Gene3D" id="3.40.50.1980">
    <property type="entry name" value="Nitrogenase molybdenum iron protein domain"/>
    <property type="match status" value="2"/>
</dbReference>
<protein>
    <submittedName>
        <fullName evidence="2">Iron complex transport system substrate-binding protein</fullName>
    </submittedName>
</protein>
<accession>A0A7W6LKX0</accession>
<dbReference type="InterPro" id="IPR002491">
    <property type="entry name" value="ABC_transptr_periplasmic_BD"/>
</dbReference>
<dbReference type="AlphaFoldDB" id="A0A7W6LKX0"/>
<evidence type="ECO:0000313" key="2">
    <source>
        <dbReference type="EMBL" id="MBB4145117.1"/>
    </source>
</evidence>
<evidence type="ECO:0000259" key="1">
    <source>
        <dbReference type="PROSITE" id="PS50983"/>
    </source>
</evidence>
<dbReference type="PANTHER" id="PTHR30535:SF4">
    <property type="entry name" value="HEMIN-BINDING PERIPLASMIC PROTEIN HMUT"/>
    <property type="match status" value="1"/>
</dbReference>
<dbReference type="EMBL" id="JACIEC010000005">
    <property type="protein sequence ID" value="MBB4145117.1"/>
    <property type="molecule type" value="Genomic_DNA"/>
</dbReference>
<name>A0A7W6LKX0_9HYPH</name>
<organism evidence="2 3">
    <name type="scientific">Rhizobium rhizoryzae</name>
    <dbReference type="NCBI Taxonomy" id="451876"/>
    <lineage>
        <taxon>Bacteria</taxon>
        <taxon>Pseudomonadati</taxon>
        <taxon>Pseudomonadota</taxon>
        <taxon>Alphaproteobacteria</taxon>
        <taxon>Hyphomicrobiales</taxon>
        <taxon>Rhizobiaceae</taxon>
        <taxon>Rhizobium/Agrobacterium group</taxon>
        <taxon>Rhizobium</taxon>
    </lineage>
</organism>
<dbReference type="Proteomes" id="UP000519897">
    <property type="component" value="Unassembled WGS sequence"/>
</dbReference>
<dbReference type="PANTHER" id="PTHR30535">
    <property type="entry name" value="VITAMIN B12-BINDING PROTEIN"/>
    <property type="match status" value="1"/>
</dbReference>
<dbReference type="InterPro" id="IPR050902">
    <property type="entry name" value="ABC_Transporter_SBP"/>
</dbReference>
<feature type="domain" description="Fe/B12 periplasmic-binding" evidence="1">
    <location>
        <begin position="17"/>
        <end position="272"/>
    </location>
</feature>
<keyword evidence="3" id="KW-1185">Reference proteome</keyword>
<dbReference type="PROSITE" id="PS50983">
    <property type="entry name" value="FE_B12_PBP"/>
    <property type="match status" value="1"/>
</dbReference>
<proteinExistence type="predicted"/>
<gene>
    <name evidence="2" type="ORF">GGQ72_003679</name>
</gene>
<sequence>MTAAGAQEKKSFPEAKRIVSVGGTVTEILYALNAQERIIAVDATSIHPPQAREKADVGYMRALSPEGIIGQNPDLILLQEGSGPPDAISVLRASGLPVVTIASKPNAQSVSQKIRDVGAAVGLDTQASAIADRVGSQLYAAIAENANRTAAKKRVLFVLSLANGRVMVGGKDTEPAELIRMAGGINAAEQVSGYKPMTDEAIIAAKPDFVLVMETGNHRFTPEQVFELPAFKSTPAGEARALLGMDGLLLTGFGPRTPDAVRLLAAKLYGGSQ</sequence>